<evidence type="ECO:0000256" key="1">
    <source>
        <dbReference type="SAM" id="MobiDB-lite"/>
    </source>
</evidence>
<dbReference type="OrthoDB" id="10290053at2759"/>
<reference evidence="2" key="2">
    <citation type="submission" date="2016-05" db="EMBL/GenBank/DDBJ databases">
        <title>Comparative analysis highlights variable genome content of wheat rusts and divergence of the mating loci.</title>
        <authorList>
            <person name="Cuomo C.A."/>
            <person name="Bakkeren G."/>
            <person name="Szabo L."/>
            <person name="Khalil H."/>
            <person name="Joly D."/>
            <person name="Goldberg J."/>
            <person name="Young S."/>
            <person name="Zeng Q."/>
            <person name="Fellers J."/>
        </authorList>
    </citation>
    <scope>NUCLEOTIDE SEQUENCE [LARGE SCALE GENOMIC DNA]</scope>
    <source>
        <strain evidence="2">1-1 BBBD Race 1</strain>
    </source>
</reference>
<feature type="compositionally biased region" description="Low complexity" evidence="1">
    <location>
        <begin position="366"/>
        <end position="377"/>
    </location>
</feature>
<dbReference type="EnsemblFungi" id="PTTG_08366-t43_1">
    <property type="protein sequence ID" value="PTTG_08366-t43_1-p1"/>
    <property type="gene ID" value="PTTG_08366"/>
</dbReference>
<evidence type="ECO:0008006" key="5">
    <source>
        <dbReference type="Google" id="ProtNLM"/>
    </source>
</evidence>
<proteinExistence type="predicted"/>
<dbReference type="Gene3D" id="2.40.70.10">
    <property type="entry name" value="Acid Proteases"/>
    <property type="match status" value="1"/>
</dbReference>
<accession>A0A180G858</accession>
<feature type="region of interest" description="Disordered" evidence="1">
    <location>
        <begin position="345"/>
        <end position="443"/>
    </location>
</feature>
<reference evidence="2" key="1">
    <citation type="submission" date="2009-11" db="EMBL/GenBank/DDBJ databases">
        <authorList>
            <consortium name="The Broad Institute Genome Sequencing Platform"/>
            <person name="Ward D."/>
            <person name="Feldgarden M."/>
            <person name="Earl A."/>
            <person name="Young S.K."/>
            <person name="Zeng Q."/>
            <person name="Koehrsen M."/>
            <person name="Alvarado L."/>
            <person name="Berlin A."/>
            <person name="Bochicchio J."/>
            <person name="Borenstein D."/>
            <person name="Chapman S.B."/>
            <person name="Chen Z."/>
            <person name="Engels R."/>
            <person name="Freedman E."/>
            <person name="Gellesch M."/>
            <person name="Goldberg J."/>
            <person name="Griggs A."/>
            <person name="Gujja S."/>
            <person name="Heilman E."/>
            <person name="Heiman D."/>
            <person name="Hepburn T."/>
            <person name="Howarth C."/>
            <person name="Jen D."/>
            <person name="Larson L."/>
            <person name="Lewis B."/>
            <person name="Mehta T."/>
            <person name="Park D."/>
            <person name="Pearson M."/>
            <person name="Roberts A."/>
            <person name="Saif S."/>
            <person name="Shea T."/>
            <person name="Shenoy N."/>
            <person name="Sisk P."/>
            <person name="Stolte C."/>
            <person name="Sykes S."/>
            <person name="Thomson T."/>
            <person name="Walk T."/>
            <person name="White J."/>
            <person name="Yandava C."/>
            <person name="Izard J."/>
            <person name="Baranova O.V."/>
            <person name="Blanton J.M."/>
            <person name="Tanner A.C."/>
            <person name="Dewhirst F.E."/>
            <person name="Haas B."/>
            <person name="Nusbaum C."/>
            <person name="Birren B."/>
        </authorList>
    </citation>
    <scope>NUCLEOTIDE SEQUENCE [LARGE SCALE GENOMIC DNA]</scope>
    <source>
        <strain evidence="2">1-1 BBBD Race 1</strain>
    </source>
</reference>
<dbReference type="STRING" id="630390.A0A180G858"/>
<dbReference type="AlphaFoldDB" id="A0A180G858"/>
<keyword evidence="4" id="KW-1185">Reference proteome</keyword>
<protein>
    <recommendedName>
        <fullName evidence="5">CCHC-type domain-containing protein</fullName>
    </recommendedName>
</protein>
<evidence type="ECO:0000313" key="4">
    <source>
        <dbReference type="Proteomes" id="UP000005240"/>
    </source>
</evidence>
<dbReference type="VEuPathDB" id="FungiDB:PTTG_08366"/>
<dbReference type="InterPro" id="IPR021109">
    <property type="entry name" value="Peptidase_aspartic_dom_sf"/>
</dbReference>
<dbReference type="EMBL" id="ADAS02000156">
    <property type="protein sequence ID" value="OAV88748.1"/>
    <property type="molecule type" value="Genomic_DNA"/>
</dbReference>
<evidence type="ECO:0000313" key="3">
    <source>
        <dbReference type="EnsemblFungi" id="PTTG_08366-t43_1-p1"/>
    </source>
</evidence>
<dbReference type="Proteomes" id="UP000005240">
    <property type="component" value="Unassembled WGS sequence"/>
</dbReference>
<reference evidence="3 4" key="3">
    <citation type="journal article" date="2017" name="G3 (Bethesda)">
        <title>Comparative analysis highlights variable genome content of wheat rusts and divergence of the mating loci.</title>
        <authorList>
            <person name="Cuomo C.A."/>
            <person name="Bakkeren G."/>
            <person name="Khalil H.B."/>
            <person name="Panwar V."/>
            <person name="Joly D."/>
            <person name="Linning R."/>
            <person name="Sakthikumar S."/>
            <person name="Song X."/>
            <person name="Adiconis X."/>
            <person name="Fan L."/>
            <person name="Goldberg J.M."/>
            <person name="Levin J.Z."/>
            <person name="Young S."/>
            <person name="Zeng Q."/>
            <person name="Anikster Y."/>
            <person name="Bruce M."/>
            <person name="Wang M."/>
            <person name="Yin C."/>
            <person name="McCallum B."/>
            <person name="Szabo L.J."/>
            <person name="Hulbert S."/>
            <person name="Chen X."/>
            <person name="Fellers J.P."/>
        </authorList>
    </citation>
    <scope>NUCLEOTIDE SEQUENCE</scope>
    <source>
        <strain evidence="4">Isolate 1-1 / race 1 (BBBD)</strain>
        <strain evidence="3">isolate 1-1 / race 1 (BBBD)</strain>
    </source>
</reference>
<organism evidence="2">
    <name type="scientific">Puccinia triticina (isolate 1-1 / race 1 (BBBD))</name>
    <name type="common">Brown leaf rust fungus</name>
    <dbReference type="NCBI Taxonomy" id="630390"/>
    <lineage>
        <taxon>Eukaryota</taxon>
        <taxon>Fungi</taxon>
        <taxon>Dikarya</taxon>
        <taxon>Basidiomycota</taxon>
        <taxon>Pucciniomycotina</taxon>
        <taxon>Pucciniomycetes</taxon>
        <taxon>Pucciniales</taxon>
        <taxon>Pucciniaceae</taxon>
        <taxon>Puccinia</taxon>
    </lineage>
</organism>
<sequence length="604" mass="66329">MADIETGAPAARMVKIKPQDKTLGFDGLHVERFLADYQLAAKLDGASEYDMAQQIWFFVRKVEIKDVLETLDGYNPPNWTSLKASMLAYWGQVDTARFTLPDLESLVQSWISKGGVLSVVDYQDFRRVWEPIQAYLIQKAHIDSVEEVQTLYYRSFSPGVQERIPVEEVMKGQTALTFEDPRSAIPVPTAPFQQANDVMKKMEQDRRPTGSLVPTKAPATVDEISQMLQSFEQRLEKKFGPQASQPGGAVPPKERGPMVCYYCHREGHGTGRCFELKKDKEANLVEQKGNNFFLPNGALIPFDSSRPIRHVVASFQPPPTASVVTPEFRATCGSLDPWYPPAVTSQSFSGSYKADPARKKHEAPKPYKAPAVPPSVARNPIKKSTARNPNPDGDDSDMETKLFERVPASPVVDTPPPNQSTAEEPAKPASATPKVRFERGISKDHPNAIEGVLKKISGLKVPDLTVSELLAVAPSVAEGMKRWVSRKHVEVGAEELKVSLGTLAEGVDFKANGFKPWLYSCPLGYLPCLVGDEESAASPLVDSGSQLNLISDAMANKFNISPRVNFSLAVYGIGNQACELVGVAEDVPLCIGKTIVGTCHFWIT</sequence>
<evidence type="ECO:0000313" key="2">
    <source>
        <dbReference type="EMBL" id="OAV88748.1"/>
    </source>
</evidence>
<dbReference type="PANTHER" id="PTHR33246">
    <property type="entry name" value="CCHC-TYPE DOMAIN-CONTAINING PROTEIN"/>
    <property type="match status" value="1"/>
</dbReference>
<gene>
    <name evidence="2" type="ORF">PTTG_08366</name>
</gene>
<dbReference type="PANTHER" id="PTHR33246:SF51">
    <property type="entry name" value="MYB_SANT-LIKE DOMAIN-CONTAINING PROTEIN"/>
    <property type="match status" value="1"/>
</dbReference>
<reference evidence="3" key="4">
    <citation type="submission" date="2025-05" db="UniProtKB">
        <authorList>
            <consortium name="EnsemblFungi"/>
        </authorList>
    </citation>
    <scope>IDENTIFICATION</scope>
    <source>
        <strain evidence="3">isolate 1-1 / race 1 (BBBD)</strain>
    </source>
</reference>
<dbReference type="CDD" id="cd00303">
    <property type="entry name" value="retropepsin_like"/>
    <property type="match status" value="1"/>
</dbReference>
<name>A0A180G858_PUCT1</name>